<protein>
    <submittedName>
        <fullName evidence="1">Uncharacterized protein</fullName>
    </submittedName>
</protein>
<evidence type="ECO:0000313" key="2">
    <source>
        <dbReference type="Proteomes" id="UP000236664"/>
    </source>
</evidence>
<accession>A0A2K0WP76</accession>
<gene>
    <name evidence="1" type="ORF">FNYG_02763</name>
</gene>
<sequence>MLPPAPRLLQLEAHFMPYQSDSKVPENGAFVKACGSPLSKQVYDANTGLLTFTLYFTVNHPMVSPRTTKEKLWGVLKKMGVLDGWYYYRIFVVDDRLVAHEQFLL</sequence>
<evidence type="ECO:0000313" key="1">
    <source>
        <dbReference type="EMBL" id="PNP84075.1"/>
    </source>
</evidence>
<organism evidence="1 2">
    <name type="scientific">Gibberella nygamai</name>
    <name type="common">Bean root rot disease fungus</name>
    <name type="synonym">Fusarium nygamai</name>
    <dbReference type="NCBI Taxonomy" id="42673"/>
    <lineage>
        <taxon>Eukaryota</taxon>
        <taxon>Fungi</taxon>
        <taxon>Dikarya</taxon>
        <taxon>Ascomycota</taxon>
        <taxon>Pezizomycotina</taxon>
        <taxon>Sordariomycetes</taxon>
        <taxon>Hypocreomycetidae</taxon>
        <taxon>Hypocreales</taxon>
        <taxon>Nectriaceae</taxon>
        <taxon>Fusarium</taxon>
        <taxon>Fusarium fujikuroi species complex</taxon>
    </lineage>
</organism>
<reference evidence="1 2" key="1">
    <citation type="submission" date="2017-06" db="EMBL/GenBank/DDBJ databases">
        <title>Genome of Fusarium nygamai isolate CS10214.</title>
        <authorList>
            <person name="Gardiner D.M."/>
            <person name="Obanor F."/>
            <person name="Kazan K."/>
        </authorList>
    </citation>
    <scope>NUCLEOTIDE SEQUENCE [LARGE SCALE GENOMIC DNA]</scope>
    <source>
        <strain evidence="1 2">CS10214</strain>
    </source>
</reference>
<dbReference type="Proteomes" id="UP000236664">
    <property type="component" value="Unassembled WGS sequence"/>
</dbReference>
<keyword evidence="2" id="KW-1185">Reference proteome</keyword>
<dbReference type="AlphaFoldDB" id="A0A2K0WP76"/>
<name>A0A2K0WP76_GIBNY</name>
<comment type="caution">
    <text evidence="1">The sequence shown here is derived from an EMBL/GenBank/DDBJ whole genome shotgun (WGS) entry which is preliminary data.</text>
</comment>
<dbReference type="EMBL" id="MTQA01000047">
    <property type="protein sequence ID" value="PNP84075.1"/>
    <property type="molecule type" value="Genomic_DNA"/>
</dbReference>
<proteinExistence type="predicted"/>
<dbReference type="OrthoDB" id="4987401at2759"/>